<sequence>MTGNGVDDVRKKAGSRYNSARHDESKTVTDRHVTVPKTPGAQFGLSLHPTHRDEDTSNSHTPPLANISSDLFKFILRLWHEFGFWVSCVMQALAGFILSIMATALSQLEPTLRERPPPMVPLTPSEPSPPIRTSSITVHSDPEPYPSFNRSWHDPHRSIPPSMPTLPECPRAELITTGDPVTSSGTFGQAAPLASLPDMKISGRKLKRKATVAQRVDRSPSTDSSTNQQSTHRGNGAMQKKNSTSVARTYPYEAPYFFPTPASPEAYGYVHNVRVNSQSYTKP</sequence>
<evidence type="ECO:0000313" key="3">
    <source>
        <dbReference type="EMBL" id="ETW86655.1"/>
    </source>
</evidence>
<keyword evidence="2" id="KW-0472">Membrane</keyword>
<organism evidence="3 4">
    <name type="scientific">Heterobasidion irregulare (strain TC 32-1)</name>
    <dbReference type="NCBI Taxonomy" id="747525"/>
    <lineage>
        <taxon>Eukaryota</taxon>
        <taxon>Fungi</taxon>
        <taxon>Dikarya</taxon>
        <taxon>Basidiomycota</taxon>
        <taxon>Agaricomycotina</taxon>
        <taxon>Agaricomycetes</taxon>
        <taxon>Russulales</taxon>
        <taxon>Bondarzewiaceae</taxon>
        <taxon>Heterobasidion</taxon>
        <taxon>Heterobasidion annosum species complex</taxon>
    </lineage>
</organism>
<gene>
    <name evidence="3" type="ORF">HETIRDRAFT_447347</name>
</gene>
<keyword evidence="2" id="KW-1133">Transmembrane helix</keyword>
<dbReference type="InParanoid" id="W4KMP5"/>
<name>W4KMP5_HETIT</name>
<feature type="transmembrane region" description="Helical" evidence="2">
    <location>
        <begin position="82"/>
        <end position="105"/>
    </location>
</feature>
<dbReference type="HOGENOM" id="CLU_983719_0_0_1"/>
<dbReference type="EMBL" id="KI925454">
    <property type="protein sequence ID" value="ETW86655.1"/>
    <property type="molecule type" value="Genomic_DNA"/>
</dbReference>
<feature type="compositionally biased region" description="Polar residues" evidence="1">
    <location>
        <begin position="221"/>
        <end position="233"/>
    </location>
</feature>
<accession>W4KMP5</accession>
<dbReference type="RefSeq" id="XP_009540658.1">
    <property type="nucleotide sequence ID" value="XM_009542363.1"/>
</dbReference>
<dbReference type="AlphaFoldDB" id="W4KMP5"/>
<protein>
    <submittedName>
        <fullName evidence="3">Uncharacterized protein</fullName>
    </submittedName>
</protein>
<keyword evidence="4" id="KW-1185">Reference proteome</keyword>
<evidence type="ECO:0000256" key="2">
    <source>
        <dbReference type="SAM" id="Phobius"/>
    </source>
</evidence>
<evidence type="ECO:0000313" key="4">
    <source>
        <dbReference type="Proteomes" id="UP000030671"/>
    </source>
</evidence>
<proteinExistence type="predicted"/>
<dbReference type="GeneID" id="20675767"/>
<dbReference type="OrthoDB" id="3069322at2759"/>
<dbReference type="Proteomes" id="UP000030671">
    <property type="component" value="Unassembled WGS sequence"/>
</dbReference>
<dbReference type="KEGG" id="hir:HETIRDRAFT_447347"/>
<feature type="compositionally biased region" description="Pro residues" evidence="1">
    <location>
        <begin position="121"/>
        <end position="130"/>
    </location>
</feature>
<feature type="region of interest" description="Disordered" evidence="1">
    <location>
        <begin position="200"/>
        <end position="242"/>
    </location>
</feature>
<feature type="compositionally biased region" description="Basic and acidic residues" evidence="1">
    <location>
        <begin position="20"/>
        <end position="33"/>
    </location>
</feature>
<feature type="region of interest" description="Disordered" evidence="1">
    <location>
        <begin position="1"/>
        <end position="61"/>
    </location>
</feature>
<keyword evidence="2" id="KW-0812">Transmembrane</keyword>
<reference evidence="3 4" key="1">
    <citation type="journal article" date="2012" name="New Phytol.">
        <title>Insight into trade-off between wood decay and parasitism from the genome of a fungal forest pathogen.</title>
        <authorList>
            <person name="Olson A."/>
            <person name="Aerts A."/>
            <person name="Asiegbu F."/>
            <person name="Belbahri L."/>
            <person name="Bouzid O."/>
            <person name="Broberg A."/>
            <person name="Canback B."/>
            <person name="Coutinho P.M."/>
            <person name="Cullen D."/>
            <person name="Dalman K."/>
            <person name="Deflorio G."/>
            <person name="van Diepen L.T."/>
            <person name="Dunand C."/>
            <person name="Duplessis S."/>
            <person name="Durling M."/>
            <person name="Gonthier P."/>
            <person name="Grimwood J."/>
            <person name="Fossdal C.G."/>
            <person name="Hansson D."/>
            <person name="Henrissat B."/>
            <person name="Hietala A."/>
            <person name="Himmelstrand K."/>
            <person name="Hoffmeister D."/>
            <person name="Hogberg N."/>
            <person name="James T.Y."/>
            <person name="Karlsson M."/>
            <person name="Kohler A."/>
            <person name="Kues U."/>
            <person name="Lee Y.H."/>
            <person name="Lin Y.C."/>
            <person name="Lind M."/>
            <person name="Lindquist E."/>
            <person name="Lombard V."/>
            <person name="Lucas S."/>
            <person name="Lunden K."/>
            <person name="Morin E."/>
            <person name="Murat C."/>
            <person name="Park J."/>
            <person name="Raffaello T."/>
            <person name="Rouze P."/>
            <person name="Salamov A."/>
            <person name="Schmutz J."/>
            <person name="Solheim H."/>
            <person name="Stahlberg J."/>
            <person name="Velez H."/>
            <person name="de Vries R.P."/>
            <person name="Wiebenga A."/>
            <person name="Woodward S."/>
            <person name="Yakovlev I."/>
            <person name="Garbelotto M."/>
            <person name="Martin F."/>
            <person name="Grigoriev I.V."/>
            <person name="Stenlid J."/>
        </authorList>
    </citation>
    <scope>NUCLEOTIDE SEQUENCE [LARGE SCALE GENOMIC DNA]</scope>
    <source>
        <strain evidence="3 4">TC 32-1</strain>
    </source>
</reference>
<feature type="region of interest" description="Disordered" evidence="1">
    <location>
        <begin position="121"/>
        <end position="144"/>
    </location>
</feature>
<evidence type="ECO:0000256" key="1">
    <source>
        <dbReference type="SAM" id="MobiDB-lite"/>
    </source>
</evidence>